<dbReference type="HOGENOM" id="CLU_2518579_0_0_1"/>
<dbReference type="GO" id="GO:0016020">
    <property type="term" value="C:membrane"/>
    <property type="evidence" value="ECO:0007669"/>
    <property type="project" value="UniProtKB-SubCell"/>
</dbReference>
<organism evidence="5 6">
    <name type="scientific">Colletotrichum higginsianum (strain IMI 349063)</name>
    <name type="common">Crucifer anthracnose fungus</name>
    <dbReference type="NCBI Taxonomy" id="759273"/>
    <lineage>
        <taxon>Eukaryota</taxon>
        <taxon>Fungi</taxon>
        <taxon>Dikarya</taxon>
        <taxon>Ascomycota</taxon>
        <taxon>Pezizomycotina</taxon>
        <taxon>Sordariomycetes</taxon>
        <taxon>Hypocreomycetidae</taxon>
        <taxon>Glomerellales</taxon>
        <taxon>Glomerellaceae</taxon>
        <taxon>Colletotrichum</taxon>
        <taxon>Colletotrichum destructivum species complex</taxon>
    </lineage>
</organism>
<dbReference type="Proteomes" id="UP000007174">
    <property type="component" value="Unassembled WGS sequence"/>
</dbReference>
<evidence type="ECO:0000256" key="2">
    <source>
        <dbReference type="SAM" id="MobiDB-lite"/>
    </source>
</evidence>
<evidence type="ECO:0000256" key="1">
    <source>
        <dbReference type="ARBA" id="ARBA00004141"/>
    </source>
</evidence>
<dbReference type="VEuPathDB" id="FungiDB:CH63R_08750"/>
<keyword evidence="3" id="KW-1133">Transmembrane helix</keyword>
<feature type="transmembrane region" description="Helical" evidence="3">
    <location>
        <begin position="55"/>
        <end position="79"/>
    </location>
</feature>
<dbReference type="EMBL" id="CACQ02001604">
    <property type="protein sequence ID" value="CCF35594.1"/>
    <property type="molecule type" value="Genomic_DNA"/>
</dbReference>
<feature type="domain" description="Major facilitator superfamily (MFS) profile" evidence="4">
    <location>
        <begin position="57"/>
        <end position="85"/>
    </location>
</feature>
<keyword evidence="3" id="KW-0812">Transmembrane</keyword>
<dbReference type="AlphaFoldDB" id="H1V5U2"/>
<feature type="non-terminal residue" evidence="5">
    <location>
        <position position="85"/>
    </location>
</feature>
<dbReference type="PROSITE" id="PS50850">
    <property type="entry name" value="MFS"/>
    <property type="match status" value="1"/>
</dbReference>
<evidence type="ECO:0000313" key="6">
    <source>
        <dbReference type="Proteomes" id="UP000007174"/>
    </source>
</evidence>
<proteinExistence type="predicted"/>
<protein>
    <recommendedName>
        <fullName evidence="4">Major facilitator superfamily (MFS) profile domain-containing protein</fullName>
    </recommendedName>
</protein>
<evidence type="ECO:0000256" key="3">
    <source>
        <dbReference type="SAM" id="Phobius"/>
    </source>
</evidence>
<evidence type="ECO:0000313" key="5">
    <source>
        <dbReference type="EMBL" id="CCF35594.1"/>
    </source>
</evidence>
<comment type="subcellular location">
    <subcellularLocation>
        <location evidence="1">Membrane</location>
        <topology evidence="1">Multi-pass membrane protein</topology>
    </subcellularLocation>
</comment>
<keyword evidence="3" id="KW-0472">Membrane</keyword>
<reference evidence="6" key="1">
    <citation type="journal article" date="2012" name="Nat. Genet.">
        <title>Lifestyle transitions in plant pathogenic Colletotrichum fungi deciphered by genome and transcriptome analyses.</title>
        <authorList>
            <person name="O'Connell R.J."/>
            <person name="Thon M.R."/>
            <person name="Hacquard S."/>
            <person name="Amyotte S.G."/>
            <person name="Kleemann J."/>
            <person name="Torres M.F."/>
            <person name="Damm U."/>
            <person name="Buiate E.A."/>
            <person name="Epstein L."/>
            <person name="Alkan N."/>
            <person name="Altmueller J."/>
            <person name="Alvarado-Balderrama L."/>
            <person name="Bauser C.A."/>
            <person name="Becker C."/>
            <person name="Birren B.W."/>
            <person name="Chen Z."/>
            <person name="Choi J."/>
            <person name="Crouch J.A."/>
            <person name="Duvick J.P."/>
            <person name="Farman M.A."/>
            <person name="Gan P."/>
            <person name="Heiman D."/>
            <person name="Henrissat B."/>
            <person name="Howard R.J."/>
            <person name="Kabbage M."/>
            <person name="Koch C."/>
            <person name="Kracher B."/>
            <person name="Kubo Y."/>
            <person name="Law A.D."/>
            <person name="Lebrun M.-H."/>
            <person name="Lee Y.-H."/>
            <person name="Miyara I."/>
            <person name="Moore N."/>
            <person name="Neumann U."/>
            <person name="Nordstroem K."/>
            <person name="Panaccione D.G."/>
            <person name="Panstruga R."/>
            <person name="Place M."/>
            <person name="Proctor R.H."/>
            <person name="Prusky D."/>
            <person name="Rech G."/>
            <person name="Reinhardt R."/>
            <person name="Rollins J.A."/>
            <person name="Rounsley S."/>
            <person name="Schardl C.L."/>
            <person name="Schwartz D.C."/>
            <person name="Shenoy N."/>
            <person name="Shirasu K."/>
            <person name="Sikhakolli U.R."/>
            <person name="Stueber K."/>
            <person name="Sukno S.A."/>
            <person name="Sweigard J.A."/>
            <person name="Takano Y."/>
            <person name="Takahara H."/>
            <person name="Trail F."/>
            <person name="van der Does H.C."/>
            <person name="Voll L.M."/>
            <person name="Will I."/>
            <person name="Young S."/>
            <person name="Zeng Q."/>
            <person name="Zhang J."/>
            <person name="Zhou S."/>
            <person name="Dickman M.B."/>
            <person name="Schulze-Lefert P."/>
            <person name="Ver Loren van Themaat E."/>
            <person name="Ma L.-J."/>
            <person name="Vaillancourt L.J."/>
        </authorList>
    </citation>
    <scope>NUCLEOTIDE SEQUENCE [LARGE SCALE GENOMIC DNA]</scope>
    <source>
        <strain evidence="6">IMI 349063</strain>
    </source>
</reference>
<name>H1V5U2_COLHI</name>
<feature type="compositionally biased region" description="Basic and acidic residues" evidence="2">
    <location>
        <begin position="15"/>
        <end position="31"/>
    </location>
</feature>
<gene>
    <name evidence="5" type="ORF">CH063_07338</name>
</gene>
<dbReference type="GO" id="GO:0022857">
    <property type="term" value="F:transmembrane transporter activity"/>
    <property type="evidence" value="ECO:0007669"/>
    <property type="project" value="InterPro"/>
</dbReference>
<dbReference type="InterPro" id="IPR020846">
    <property type="entry name" value="MFS_dom"/>
</dbReference>
<sequence length="85" mass="9113">MTAEKVQNLPPHNTPPHDRDGEGDQEKRSTDQGEEGSTTTTETKIPPGRSRAQTAVLMLALCMAVFLAALDAVIITTALPTIARE</sequence>
<accession>H1V5U2</accession>
<evidence type="ECO:0000259" key="4">
    <source>
        <dbReference type="PROSITE" id="PS50850"/>
    </source>
</evidence>
<feature type="region of interest" description="Disordered" evidence="2">
    <location>
        <begin position="1"/>
        <end position="50"/>
    </location>
</feature>